<keyword evidence="7 8" id="KW-0067">ATP-binding</keyword>
<feature type="binding site" evidence="8">
    <location>
        <position position="102"/>
    </location>
    <ligand>
        <name>ATP</name>
        <dbReference type="ChEBI" id="CHEBI:30616"/>
    </ligand>
</feature>
<dbReference type="STRING" id="307507.A0A2V0PEV2"/>
<dbReference type="OrthoDB" id="40902at2759"/>
<dbReference type="PROSITE" id="PS50222">
    <property type="entry name" value="EF_HAND_2"/>
    <property type="match status" value="4"/>
</dbReference>
<dbReference type="Gene3D" id="1.10.238.10">
    <property type="entry name" value="EF-hand"/>
    <property type="match status" value="1"/>
</dbReference>
<dbReference type="InterPro" id="IPR011009">
    <property type="entry name" value="Kinase-like_dom_sf"/>
</dbReference>
<evidence type="ECO:0000259" key="10">
    <source>
        <dbReference type="PROSITE" id="PS50011"/>
    </source>
</evidence>
<dbReference type="Proteomes" id="UP000247498">
    <property type="component" value="Unassembled WGS sequence"/>
</dbReference>
<dbReference type="InterPro" id="IPR000719">
    <property type="entry name" value="Prot_kinase_dom"/>
</dbReference>
<dbReference type="GO" id="GO:0005509">
    <property type="term" value="F:calcium ion binding"/>
    <property type="evidence" value="ECO:0007669"/>
    <property type="project" value="InterPro"/>
</dbReference>
<keyword evidence="13" id="KW-1185">Reference proteome</keyword>
<dbReference type="CDD" id="cd00051">
    <property type="entry name" value="EFh"/>
    <property type="match status" value="2"/>
</dbReference>
<evidence type="ECO:0000256" key="3">
    <source>
        <dbReference type="ARBA" id="ARBA00022737"/>
    </source>
</evidence>
<dbReference type="GO" id="GO:0004674">
    <property type="term" value="F:protein serine/threonine kinase activity"/>
    <property type="evidence" value="ECO:0007669"/>
    <property type="project" value="UniProtKB-KW"/>
</dbReference>
<keyword evidence="3" id="KW-0677">Repeat</keyword>
<dbReference type="GO" id="GO:0005524">
    <property type="term" value="F:ATP binding"/>
    <property type="evidence" value="ECO:0007669"/>
    <property type="project" value="UniProtKB-UniRule"/>
</dbReference>
<keyword evidence="1" id="KW-0723">Serine/threonine-protein kinase</keyword>
<evidence type="ECO:0000256" key="5">
    <source>
        <dbReference type="ARBA" id="ARBA00022777"/>
    </source>
</evidence>
<sequence>MRAPGAPLPRPRAPRRGRAAAAGRARAVTAVALLDYVAAASDDGVLRLPPRTELDPDEIRSVFGYPRKLHENYFIGRVIGAGSFGTVREGTEALTGRRYAIKTVSKIPKRGPPTPRYLLKLRAEVEVMAQLGVSLNAVHLQDVYEDDSNIHMVMELCEGGALLERVEARAYSEAYIAGLVRSILRFIAQCHAKGIVYRDVKPDNFLFLTKEEDSPLKATDFGLSIRHSADEPKLTSRSGTPAYMSPELVMQCYDEKADIWSVGMLGYQLLTGRFPFWEDVRNETLSDVWKAVLSQEIDWDAPELRALSPAAVALLQRLLQRNPLLRPSAAEALDDLWLAEGGAASDAPLKGSVVARLQRFATYSHLKQLVLRMITEDMRRRGGGATSLAAALQDLFSEYDADASGSISFDELASGLQRQGYEVNESEVRQLMDRMDVDHNGNVEGDEFVAALIDWGQIMQTQEWSAYVDAAFSRLDVDGDGFIELEELTQRLPADFLEGNDAERLAEAKRMLREADANGDGRISRAEFSALLRETVAPDSLSLYDSRLRVHASPAA</sequence>
<reference evidence="12 13" key="1">
    <citation type="journal article" date="2018" name="Sci. Rep.">
        <title>Raphidocelis subcapitata (=Pseudokirchneriella subcapitata) provides an insight into genome evolution and environmental adaptations in the Sphaeropleales.</title>
        <authorList>
            <person name="Suzuki S."/>
            <person name="Yamaguchi H."/>
            <person name="Nakajima N."/>
            <person name="Kawachi M."/>
        </authorList>
    </citation>
    <scope>NUCLEOTIDE SEQUENCE [LARGE SCALE GENOMIC DNA]</scope>
    <source>
        <strain evidence="12 13">NIES-35</strain>
    </source>
</reference>
<dbReference type="SMART" id="SM00054">
    <property type="entry name" value="EFh"/>
    <property type="match status" value="4"/>
</dbReference>
<dbReference type="PROSITE" id="PS50011">
    <property type="entry name" value="PROTEIN_KINASE_DOM"/>
    <property type="match status" value="1"/>
</dbReference>
<proteinExistence type="predicted"/>
<dbReference type="InterPro" id="IPR018247">
    <property type="entry name" value="EF_Hand_1_Ca_BS"/>
</dbReference>
<evidence type="ECO:0000256" key="1">
    <source>
        <dbReference type="ARBA" id="ARBA00022527"/>
    </source>
</evidence>
<dbReference type="Pfam" id="PF00069">
    <property type="entry name" value="Pkinase"/>
    <property type="match status" value="1"/>
</dbReference>
<dbReference type="Gene3D" id="1.10.510.10">
    <property type="entry name" value="Transferase(Phosphotransferase) domain 1"/>
    <property type="match status" value="1"/>
</dbReference>
<dbReference type="PROSITE" id="PS00018">
    <property type="entry name" value="EF_HAND_1"/>
    <property type="match status" value="4"/>
</dbReference>
<feature type="domain" description="EF-hand" evidence="11">
    <location>
        <begin position="387"/>
        <end position="422"/>
    </location>
</feature>
<feature type="compositionally biased region" description="Pro residues" evidence="9">
    <location>
        <begin position="1"/>
        <end position="11"/>
    </location>
</feature>
<dbReference type="PROSITE" id="PS00107">
    <property type="entry name" value="PROTEIN_KINASE_ATP"/>
    <property type="match status" value="1"/>
</dbReference>
<dbReference type="InterPro" id="IPR050205">
    <property type="entry name" value="CDPK_Ser/Thr_kinases"/>
</dbReference>
<accession>A0A2V0PEV2</accession>
<keyword evidence="6" id="KW-0106">Calcium</keyword>
<evidence type="ECO:0000256" key="4">
    <source>
        <dbReference type="ARBA" id="ARBA00022741"/>
    </source>
</evidence>
<feature type="region of interest" description="Disordered" evidence="9">
    <location>
        <begin position="1"/>
        <end position="21"/>
    </location>
</feature>
<dbReference type="Gene3D" id="3.30.200.20">
    <property type="entry name" value="Phosphorylase Kinase, domain 1"/>
    <property type="match status" value="1"/>
</dbReference>
<dbReference type="SMART" id="SM00220">
    <property type="entry name" value="S_TKc"/>
    <property type="match status" value="1"/>
</dbReference>
<dbReference type="AlphaFoldDB" id="A0A2V0PEV2"/>
<gene>
    <name evidence="12" type="ORF">Rsub_10761</name>
</gene>
<dbReference type="InterPro" id="IPR017441">
    <property type="entry name" value="Protein_kinase_ATP_BS"/>
</dbReference>
<feature type="domain" description="EF-hand" evidence="11">
    <location>
        <begin position="463"/>
        <end position="498"/>
    </location>
</feature>
<evidence type="ECO:0000313" key="12">
    <source>
        <dbReference type="EMBL" id="GBF98366.1"/>
    </source>
</evidence>
<feature type="domain" description="Protein kinase" evidence="10">
    <location>
        <begin position="73"/>
        <end position="338"/>
    </location>
</feature>
<dbReference type="InParanoid" id="A0A2V0PEV2"/>
<protein>
    <submittedName>
        <fullName evidence="12">Calcium dependent kinase</fullName>
    </submittedName>
</protein>
<dbReference type="InterPro" id="IPR002048">
    <property type="entry name" value="EF_hand_dom"/>
</dbReference>
<dbReference type="SUPFAM" id="SSF47473">
    <property type="entry name" value="EF-hand"/>
    <property type="match status" value="1"/>
</dbReference>
<dbReference type="PROSITE" id="PS00108">
    <property type="entry name" value="PROTEIN_KINASE_ST"/>
    <property type="match status" value="1"/>
</dbReference>
<keyword evidence="4 8" id="KW-0547">Nucleotide-binding</keyword>
<feature type="domain" description="EF-hand" evidence="11">
    <location>
        <begin position="503"/>
        <end position="538"/>
    </location>
</feature>
<evidence type="ECO:0000313" key="13">
    <source>
        <dbReference type="Proteomes" id="UP000247498"/>
    </source>
</evidence>
<evidence type="ECO:0000256" key="6">
    <source>
        <dbReference type="ARBA" id="ARBA00022837"/>
    </source>
</evidence>
<comment type="caution">
    <text evidence="12">The sequence shown here is derived from an EMBL/GenBank/DDBJ whole genome shotgun (WGS) entry which is preliminary data.</text>
</comment>
<dbReference type="EMBL" id="BDRX01000123">
    <property type="protein sequence ID" value="GBF98366.1"/>
    <property type="molecule type" value="Genomic_DNA"/>
</dbReference>
<feature type="domain" description="EF-hand" evidence="11">
    <location>
        <begin position="423"/>
        <end position="458"/>
    </location>
</feature>
<keyword evidence="2" id="KW-0808">Transferase</keyword>
<evidence type="ECO:0000256" key="7">
    <source>
        <dbReference type="ARBA" id="ARBA00022840"/>
    </source>
</evidence>
<dbReference type="PANTHER" id="PTHR24349">
    <property type="entry name" value="SERINE/THREONINE-PROTEIN KINASE"/>
    <property type="match status" value="1"/>
</dbReference>
<evidence type="ECO:0000256" key="2">
    <source>
        <dbReference type="ARBA" id="ARBA00022679"/>
    </source>
</evidence>
<name>A0A2V0PEV2_9CHLO</name>
<dbReference type="SUPFAM" id="SSF56112">
    <property type="entry name" value="Protein kinase-like (PK-like)"/>
    <property type="match status" value="1"/>
</dbReference>
<organism evidence="12 13">
    <name type="scientific">Raphidocelis subcapitata</name>
    <dbReference type="NCBI Taxonomy" id="307507"/>
    <lineage>
        <taxon>Eukaryota</taxon>
        <taxon>Viridiplantae</taxon>
        <taxon>Chlorophyta</taxon>
        <taxon>core chlorophytes</taxon>
        <taxon>Chlorophyceae</taxon>
        <taxon>CS clade</taxon>
        <taxon>Sphaeropleales</taxon>
        <taxon>Selenastraceae</taxon>
        <taxon>Raphidocelis</taxon>
    </lineage>
</organism>
<keyword evidence="5 12" id="KW-0418">Kinase</keyword>
<evidence type="ECO:0000256" key="9">
    <source>
        <dbReference type="SAM" id="MobiDB-lite"/>
    </source>
</evidence>
<dbReference type="InterPro" id="IPR011992">
    <property type="entry name" value="EF-hand-dom_pair"/>
</dbReference>
<evidence type="ECO:0000259" key="11">
    <source>
        <dbReference type="PROSITE" id="PS50222"/>
    </source>
</evidence>
<dbReference type="FunFam" id="1.10.238.10:FF:000003">
    <property type="entry name" value="Calmodulin A"/>
    <property type="match status" value="1"/>
</dbReference>
<evidence type="ECO:0000256" key="8">
    <source>
        <dbReference type="PROSITE-ProRule" id="PRU10141"/>
    </source>
</evidence>
<dbReference type="Pfam" id="PF13499">
    <property type="entry name" value="EF-hand_7"/>
    <property type="match status" value="2"/>
</dbReference>
<dbReference type="InterPro" id="IPR008271">
    <property type="entry name" value="Ser/Thr_kinase_AS"/>
</dbReference>